<evidence type="ECO:0000256" key="7">
    <source>
        <dbReference type="ARBA" id="ARBA00049119"/>
    </source>
</evidence>
<dbReference type="PROSITE" id="PS00216">
    <property type="entry name" value="SUGAR_TRANSPORT_1"/>
    <property type="match status" value="1"/>
</dbReference>
<dbReference type="OMA" id="EGTTIPW"/>
<evidence type="ECO:0000313" key="11">
    <source>
        <dbReference type="EMBL" id="EKM83487.1"/>
    </source>
</evidence>
<comment type="catalytic activity">
    <reaction evidence="7">
        <text>myo-inositol(out) + H(+)(out) = myo-inositol(in) + H(+)(in)</text>
        <dbReference type="Rhea" id="RHEA:60364"/>
        <dbReference type="ChEBI" id="CHEBI:15378"/>
        <dbReference type="ChEBI" id="CHEBI:17268"/>
    </reaction>
</comment>
<proteinExistence type="inferred from homology"/>
<dbReference type="KEGG" id="abp:AGABI1DRAFT88464"/>
<reference evidence="12" key="1">
    <citation type="journal article" date="2012" name="Proc. Natl. Acad. Sci. U.S.A.">
        <title>Genome sequence of the button mushroom Agaricus bisporus reveals mechanisms governing adaptation to a humic-rich ecological niche.</title>
        <authorList>
            <person name="Morin E."/>
            <person name="Kohler A."/>
            <person name="Baker A.R."/>
            <person name="Foulongne-Oriol M."/>
            <person name="Lombard V."/>
            <person name="Nagy L.G."/>
            <person name="Ohm R.A."/>
            <person name="Patyshakuliyeva A."/>
            <person name="Brun A."/>
            <person name="Aerts A.L."/>
            <person name="Bailey A.M."/>
            <person name="Billette C."/>
            <person name="Coutinho P.M."/>
            <person name="Deakin G."/>
            <person name="Doddapaneni H."/>
            <person name="Floudas D."/>
            <person name="Grimwood J."/>
            <person name="Hilden K."/>
            <person name="Kuees U."/>
            <person name="LaButti K.M."/>
            <person name="Lapidus A."/>
            <person name="Lindquist E.A."/>
            <person name="Lucas S.M."/>
            <person name="Murat C."/>
            <person name="Riley R.W."/>
            <person name="Salamov A.A."/>
            <person name="Schmutz J."/>
            <person name="Subramanian V."/>
            <person name="Woesten H.A.B."/>
            <person name="Xu J."/>
            <person name="Eastwood D.C."/>
            <person name="Foster G.D."/>
            <person name="Sonnenberg A.S."/>
            <person name="Cullen D."/>
            <person name="de Vries R.P."/>
            <person name="Lundell T."/>
            <person name="Hibbett D.S."/>
            <person name="Henrissat B."/>
            <person name="Burton K.S."/>
            <person name="Kerrigan R.W."/>
            <person name="Challen M.P."/>
            <person name="Grigoriev I.V."/>
            <person name="Martin F."/>
        </authorList>
    </citation>
    <scope>NUCLEOTIDE SEQUENCE [LARGE SCALE GENOMIC DNA]</scope>
    <source>
        <strain evidence="12">JB137-S8 / ATCC MYA-4627 / FGSC 10392</strain>
    </source>
</reference>
<feature type="transmembrane region" description="Helical" evidence="9">
    <location>
        <begin position="210"/>
        <end position="231"/>
    </location>
</feature>
<dbReference type="GO" id="GO:0005351">
    <property type="term" value="F:carbohydrate:proton symporter activity"/>
    <property type="evidence" value="ECO:0007669"/>
    <property type="project" value="TreeGrafter"/>
</dbReference>
<dbReference type="PANTHER" id="PTHR48022:SF17">
    <property type="entry name" value="HEXOSE TRANSPORTER"/>
    <property type="match status" value="1"/>
</dbReference>
<dbReference type="GO" id="GO:0016020">
    <property type="term" value="C:membrane"/>
    <property type="evidence" value="ECO:0007669"/>
    <property type="project" value="UniProtKB-SubCell"/>
</dbReference>
<feature type="transmembrane region" description="Helical" evidence="9">
    <location>
        <begin position="118"/>
        <end position="136"/>
    </location>
</feature>
<keyword evidence="4 9" id="KW-0812">Transmembrane</keyword>
<accession>K5XJE2</accession>
<evidence type="ECO:0000256" key="8">
    <source>
        <dbReference type="RuleBase" id="RU003346"/>
    </source>
</evidence>
<dbReference type="PROSITE" id="PS00217">
    <property type="entry name" value="SUGAR_TRANSPORT_2"/>
    <property type="match status" value="1"/>
</dbReference>
<dbReference type="Gene3D" id="1.20.1250.20">
    <property type="entry name" value="MFS general substrate transporter like domains"/>
    <property type="match status" value="1"/>
</dbReference>
<feature type="transmembrane region" description="Helical" evidence="9">
    <location>
        <begin position="431"/>
        <end position="447"/>
    </location>
</feature>
<keyword evidence="12" id="KW-1185">Reference proteome</keyword>
<feature type="domain" description="Major facilitator superfamily (MFS) profile" evidence="10">
    <location>
        <begin position="41"/>
        <end position="482"/>
    </location>
</feature>
<evidence type="ECO:0000256" key="9">
    <source>
        <dbReference type="SAM" id="Phobius"/>
    </source>
</evidence>
<evidence type="ECO:0000259" key="10">
    <source>
        <dbReference type="PROSITE" id="PS50850"/>
    </source>
</evidence>
<dbReference type="InterPro" id="IPR036259">
    <property type="entry name" value="MFS_trans_sf"/>
</dbReference>
<comment type="similarity">
    <text evidence="2 8">Belongs to the major facilitator superfamily. Sugar transporter (TC 2.A.1.1) family.</text>
</comment>
<keyword evidence="6 9" id="KW-0472">Membrane</keyword>
<dbReference type="RefSeq" id="XP_007325417.1">
    <property type="nucleotide sequence ID" value="XM_007325355.1"/>
</dbReference>
<dbReference type="InterPro" id="IPR003663">
    <property type="entry name" value="Sugar/inositol_transpt"/>
</dbReference>
<evidence type="ECO:0000256" key="3">
    <source>
        <dbReference type="ARBA" id="ARBA00022448"/>
    </source>
</evidence>
<feature type="transmembrane region" description="Helical" evidence="9">
    <location>
        <begin position="91"/>
        <end position="111"/>
    </location>
</feature>
<feature type="transmembrane region" description="Helical" evidence="9">
    <location>
        <begin position="343"/>
        <end position="361"/>
    </location>
</feature>
<evidence type="ECO:0000256" key="5">
    <source>
        <dbReference type="ARBA" id="ARBA00022989"/>
    </source>
</evidence>
<evidence type="ECO:0000256" key="4">
    <source>
        <dbReference type="ARBA" id="ARBA00022692"/>
    </source>
</evidence>
<evidence type="ECO:0000256" key="2">
    <source>
        <dbReference type="ARBA" id="ARBA00010992"/>
    </source>
</evidence>
<feature type="transmembrane region" description="Helical" evidence="9">
    <location>
        <begin position="142"/>
        <end position="166"/>
    </location>
</feature>
<feature type="transmembrane region" description="Helical" evidence="9">
    <location>
        <begin position="459"/>
        <end position="478"/>
    </location>
</feature>
<name>K5XJE2_AGABU</name>
<keyword evidence="5 9" id="KW-1133">Transmembrane helix</keyword>
<dbReference type="InParanoid" id="K5XJE2"/>
<dbReference type="eggNOG" id="KOG0254">
    <property type="taxonomic scope" value="Eukaryota"/>
</dbReference>
<dbReference type="PANTHER" id="PTHR48022">
    <property type="entry name" value="PLASTIDIC GLUCOSE TRANSPORTER 4"/>
    <property type="match status" value="1"/>
</dbReference>
<feature type="transmembrane region" description="Helical" evidence="9">
    <location>
        <begin position="178"/>
        <end position="198"/>
    </location>
</feature>
<organism evidence="11 12">
    <name type="scientific">Agaricus bisporus var. burnettii (strain JB137-S8 / ATCC MYA-4627 / FGSC 10392)</name>
    <name type="common">White button mushroom</name>
    <dbReference type="NCBI Taxonomy" id="597362"/>
    <lineage>
        <taxon>Eukaryota</taxon>
        <taxon>Fungi</taxon>
        <taxon>Dikarya</taxon>
        <taxon>Basidiomycota</taxon>
        <taxon>Agaricomycotina</taxon>
        <taxon>Agaricomycetes</taxon>
        <taxon>Agaricomycetidae</taxon>
        <taxon>Agaricales</taxon>
        <taxon>Agaricineae</taxon>
        <taxon>Agaricaceae</taxon>
        <taxon>Agaricus</taxon>
    </lineage>
</organism>
<evidence type="ECO:0000256" key="6">
    <source>
        <dbReference type="ARBA" id="ARBA00023136"/>
    </source>
</evidence>
<evidence type="ECO:0000256" key="1">
    <source>
        <dbReference type="ARBA" id="ARBA00004141"/>
    </source>
</evidence>
<dbReference type="InterPro" id="IPR005829">
    <property type="entry name" value="Sugar_transporter_CS"/>
</dbReference>
<dbReference type="InterPro" id="IPR020846">
    <property type="entry name" value="MFS_dom"/>
</dbReference>
<dbReference type="GeneID" id="18832289"/>
<evidence type="ECO:0000313" key="12">
    <source>
        <dbReference type="Proteomes" id="UP000008493"/>
    </source>
</evidence>
<dbReference type="SUPFAM" id="SSF103473">
    <property type="entry name" value="MFS general substrate transporter"/>
    <property type="match status" value="1"/>
</dbReference>
<dbReference type="HOGENOM" id="CLU_001265_30_1_1"/>
<feature type="transmembrane region" description="Helical" evidence="9">
    <location>
        <begin position="36"/>
        <end position="54"/>
    </location>
</feature>
<feature type="transmembrane region" description="Helical" evidence="9">
    <location>
        <begin position="373"/>
        <end position="394"/>
    </location>
</feature>
<dbReference type="InterPro" id="IPR005828">
    <property type="entry name" value="MFS_sugar_transport-like"/>
</dbReference>
<feature type="transmembrane region" description="Helical" evidence="9">
    <location>
        <begin position="313"/>
        <end position="331"/>
    </location>
</feature>
<keyword evidence="3 8" id="KW-0813">Transport</keyword>
<dbReference type="PRINTS" id="PR00171">
    <property type="entry name" value="SUGRTRNSPORT"/>
</dbReference>
<protein>
    <recommendedName>
        <fullName evidence="10">Major facilitator superfamily (MFS) profile domain-containing protein</fullName>
    </recommendedName>
</protein>
<dbReference type="AlphaFoldDB" id="K5XJE2"/>
<sequence>MPGGSVTTGAGVGANAPKVPSLLFNDSAKKPLRNKWAGIAMTAFSAFGGILFGYDTGVINGVKVMEPWLRRFGDELDSKGNFVLSSSRESLVVSILSAGTFLGALLGAPVADYIGRKWGIIFATLVFCFGVALEVGSNSVGIALLVVGRVFAGLGVGLVSCLVPMYQSECSPKWIRGAIVSGYQWAITIGLLIAAVINDATKDRTDRSSWQIPIAVEFIWAFALAAGMFFLPEVTKNIRSYSPRWFIMRGRDAEAAKSLGRLTGLSSNDPGLLADLDEIKINLEAEKALSSNSYVDCFRSTDNKILFRTLSGIFLHAWQQLTGINFIFYYGTTFFQNSGIRNSFLITIATSIVNVFMTLPGMWGVERFGCRRLLLVGAAGMSFCEFIVAIVGVTESLSPSFAFISVLGLLRIHMGPHYVRAKGMSLSTASNWLWNFGIGYATPYLVNKKAGSAGLESKVFFVWGSTCAAAFVFTWFCIPETKGLSLEEIDDMYREVYPWQSSVSWHAANLNRRRHAIGDTRDEDNSRDGVEEKERV</sequence>
<gene>
    <name evidence="11" type="ORF">AGABI1DRAFT_88464</name>
</gene>
<dbReference type="PROSITE" id="PS50850">
    <property type="entry name" value="MFS"/>
    <property type="match status" value="1"/>
</dbReference>
<comment type="subcellular location">
    <subcellularLocation>
        <location evidence="1">Membrane</location>
        <topology evidence="1">Multi-pass membrane protein</topology>
    </subcellularLocation>
</comment>
<dbReference type="OrthoDB" id="6612291at2759"/>
<dbReference type="InterPro" id="IPR050360">
    <property type="entry name" value="MFS_Sugar_Transporters"/>
</dbReference>
<dbReference type="Proteomes" id="UP000008493">
    <property type="component" value="Unassembled WGS sequence"/>
</dbReference>
<dbReference type="NCBIfam" id="TIGR00879">
    <property type="entry name" value="SP"/>
    <property type="match status" value="1"/>
</dbReference>
<dbReference type="Pfam" id="PF00083">
    <property type="entry name" value="Sugar_tr"/>
    <property type="match status" value="1"/>
</dbReference>
<dbReference type="EMBL" id="JH971385">
    <property type="protein sequence ID" value="EKM83487.1"/>
    <property type="molecule type" value="Genomic_DNA"/>
</dbReference>